<evidence type="ECO:0000313" key="2">
    <source>
        <dbReference type="EMBL" id="PCH40361.1"/>
    </source>
</evidence>
<dbReference type="CDD" id="cd10910">
    <property type="entry name" value="PIN_limkain_b1_N_like"/>
    <property type="match status" value="1"/>
</dbReference>
<keyword evidence="3" id="KW-1185">Reference proteome</keyword>
<dbReference type="GO" id="GO:0004540">
    <property type="term" value="F:RNA nuclease activity"/>
    <property type="evidence" value="ECO:0007669"/>
    <property type="project" value="InterPro"/>
</dbReference>
<dbReference type="PANTHER" id="PTHR14379:SF3">
    <property type="entry name" value="MEIOSIS REGULATOR AND MRNA STABILITY FACTOR 1"/>
    <property type="match status" value="1"/>
</dbReference>
<gene>
    <name evidence="2" type="ORF">WOLCODRAFT_136820</name>
</gene>
<proteinExistence type="predicted"/>
<accession>A0A2H3JEP8</accession>
<dbReference type="InterPro" id="IPR021139">
    <property type="entry name" value="NYN"/>
</dbReference>
<name>A0A2H3JEP8_WOLCO</name>
<dbReference type="GO" id="GO:0005777">
    <property type="term" value="C:peroxisome"/>
    <property type="evidence" value="ECO:0007669"/>
    <property type="project" value="InterPro"/>
</dbReference>
<sequence length="368" mass="41390">MLRGDILICARKLWATTLANTPRHEQFARIHLAQVQTTWKPNLSKSLTSARIWRNRSPTHAETNSSAIPHHNHGVAVFWDYESLPLTAADNEVAGQLVKDLTQIAKRHGDVQVLKAFLDRTRTPAPRSIAVLDYSGVTVVDCPHNGRKEVVDKRIQIDIFEYMLDNPGPATIILITADGGYGHAISRVLLRGYSVVLVAPPTAQRGDLSITEVSYRYSWPDLERYRLPWQDDFPFMRTSKQLPEDGMFFTPALRPPGRIAGASMQSARGFDESALNQGPVSPEFLPLYNVLVNLHKGGVDQVNFVTLASSLMKLYPDAYKQARVKNFTRYMIVAEKEKIVLWQEIGGRTAIPKENYVALHPRLLQKKA</sequence>
<feature type="domain" description="NYN" evidence="1">
    <location>
        <begin position="75"/>
        <end position="201"/>
    </location>
</feature>
<dbReference type="EMBL" id="KB468053">
    <property type="protein sequence ID" value="PCH40361.1"/>
    <property type="molecule type" value="Genomic_DNA"/>
</dbReference>
<dbReference type="OrthoDB" id="549353at2759"/>
<dbReference type="STRING" id="742152.A0A2H3JEP8"/>
<dbReference type="Gene3D" id="3.40.50.1010">
    <property type="entry name" value="5'-nuclease"/>
    <property type="match status" value="1"/>
</dbReference>
<dbReference type="Pfam" id="PF01936">
    <property type="entry name" value="NYN"/>
    <property type="match status" value="1"/>
</dbReference>
<dbReference type="GO" id="GO:0010468">
    <property type="term" value="P:regulation of gene expression"/>
    <property type="evidence" value="ECO:0007669"/>
    <property type="project" value="InterPro"/>
</dbReference>
<dbReference type="AlphaFoldDB" id="A0A2H3JEP8"/>
<evidence type="ECO:0000313" key="3">
    <source>
        <dbReference type="Proteomes" id="UP000218811"/>
    </source>
</evidence>
<organism evidence="2 3">
    <name type="scientific">Wolfiporia cocos (strain MD-104)</name>
    <name type="common">Brown rot fungus</name>
    <dbReference type="NCBI Taxonomy" id="742152"/>
    <lineage>
        <taxon>Eukaryota</taxon>
        <taxon>Fungi</taxon>
        <taxon>Dikarya</taxon>
        <taxon>Basidiomycota</taxon>
        <taxon>Agaricomycotina</taxon>
        <taxon>Agaricomycetes</taxon>
        <taxon>Polyporales</taxon>
        <taxon>Phaeolaceae</taxon>
        <taxon>Wolfiporia</taxon>
    </lineage>
</organism>
<evidence type="ECO:0000259" key="1">
    <source>
        <dbReference type="Pfam" id="PF01936"/>
    </source>
</evidence>
<dbReference type="Proteomes" id="UP000218811">
    <property type="component" value="Unassembled WGS sequence"/>
</dbReference>
<dbReference type="PANTHER" id="PTHR14379">
    <property type="entry name" value="LIMKAIN B LKAP"/>
    <property type="match status" value="1"/>
</dbReference>
<dbReference type="InterPro" id="IPR024768">
    <property type="entry name" value="Marf1"/>
</dbReference>
<reference evidence="2 3" key="1">
    <citation type="journal article" date="2012" name="Science">
        <title>The Paleozoic origin of enzymatic lignin decomposition reconstructed from 31 fungal genomes.</title>
        <authorList>
            <person name="Floudas D."/>
            <person name="Binder M."/>
            <person name="Riley R."/>
            <person name="Barry K."/>
            <person name="Blanchette R.A."/>
            <person name="Henrissat B."/>
            <person name="Martinez A.T."/>
            <person name="Otillar R."/>
            <person name="Spatafora J.W."/>
            <person name="Yadav J.S."/>
            <person name="Aerts A."/>
            <person name="Benoit I."/>
            <person name="Boyd A."/>
            <person name="Carlson A."/>
            <person name="Copeland A."/>
            <person name="Coutinho P.M."/>
            <person name="de Vries R.P."/>
            <person name="Ferreira P."/>
            <person name="Findley K."/>
            <person name="Foster B."/>
            <person name="Gaskell J."/>
            <person name="Glotzer D."/>
            <person name="Gorecki P."/>
            <person name="Heitman J."/>
            <person name="Hesse C."/>
            <person name="Hori C."/>
            <person name="Igarashi K."/>
            <person name="Jurgens J.A."/>
            <person name="Kallen N."/>
            <person name="Kersten P."/>
            <person name="Kohler A."/>
            <person name="Kuees U."/>
            <person name="Kumar T.K.A."/>
            <person name="Kuo A."/>
            <person name="LaButti K."/>
            <person name="Larrondo L.F."/>
            <person name="Lindquist E."/>
            <person name="Ling A."/>
            <person name="Lombard V."/>
            <person name="Lucas S."/>
            <person name="Lundell T."/>
            <person name="Martin R."/>
            <person name="McLaughlin D.J."/>
            <person name="Morgenstern I."/>
            <person name="Morin E."/>
            <person name="Murat C."/>
            <person name="Nagy L.G."/>
            <person name="Nolan M."/>
            <person name="Ohm R.A."/>
            <person name="Patyshakuliyeva A."/>
            <person name="Rokas A."/>
            <person name="Ruiz-Duenas F.J."/>
            <person name="Sabat G."/>
            <person name="Salamov A."/>
            <person name="Samejima M."/>
            <person name="Schmutz J."/>
            <person name="Slot J.C."/>
            <person name="St John F."/>
            <person name="Stenlid J."/>
            <person name="Sun H."/>
            <person name="Sun S."/>
            <person name="Syed K."/>
            <person name="Tsang A."/>
            <person name="Wiebenga A."/>
            <person name="Young D."/>
            <person name="Pisabarro A."/>
            <person name="Eastwood D.C."/>
            <person name="Martin F."/>
            <person name="Cullen D."/>
            <person name="Grigoriev I.V."/>
            <person name="Hibbett D.S."/>
        </authorList>
    </citation>
    <scope>NUCLEOTIDE SEQUENCE [LARGE SCALE GENOMIC DNA]</scope>
    <source>
        <strain evidence="2 3">MD-104</strain>
    </source>
</reference>
<protein>
    <recommendedName>
        <fullName evidence="1">NYN domain-containing protein</fullName>
    </recommendedName>
</protein>